<sequence>MGAISYAQSFAPLLNQGAKDKPCGAKMKTIFAPQLLRAEYLINDEKSGLMPILIGGFASGLLAHPVTIVKVLQNMAIAIFFTLLLAS</sequence>
<evidence type="ECO:0000313" key="2">
    <source>
        <dbReference type="Proteomes" id="UP000178187"/>
    </source>
</evidence>
<accession>A0A1G1L3A8</accession>
<dbReference type="AlphaFoldDB" id="A0A1G1L3A8"/>
<comment type="caution">
    <text evidence="1">The sequence shown here is derived from an EMBL/GenBank/DDBJ whole genome shotgun (WGS) entry which is preliminary data.</text>
</comment>
<proteinExistence type="predicted"/>
<reference evidence="1 2" key="1">
    <citation type="journal article" date="2016" name="Nat. Commun.">
        <title>Thousands of microbial genomes shed light on interconnected biogeochemical processes in an aquifer system.</title>
        <authorList>
            <person name="Anantharaman K."/>
            <person name="Brown C.T."/>
            <person name="Hug L.A."/>
            <person name="Sharon I."/>
            <person name="Castelle C.J."/>
            <person name="Probst A.J."/>
            <person name="Thomas B.C."/>
            <person name="Singh A."/>
            <person name="Wilkins M.J."/>
            <person name="Karaoz U."/>
            <person name="Brodie E.L."/>
            <person name="Williams K.H."/>
            <person name="Hubbard S.S."/>
            <person name="Banfield J.F."/>
        </authorList>
    </citation>
    <scope>NUCLEOTIDE SEQUENCE [LARGE SCALE GENOMIC DNA]</scope>
</reference>
<name>A0A1G1L3A8_9BACT</name>
<dbReference type="EMBL" id="MHFR01000001">
    <property type="protein sequence ID" value="OGW99614.1"/>
    <property type="molecule type" value="Genomic_DNA"/>
</dbReference>
<dbReference type="Proteomes" id="UP000178187">
    <property type="component" value="Unassembled WGS sequence"/>
</dbReference>
<protein>
    <submittedName>
        <fullName evidence="1">Uncharacterized protein</fullName>
    </submittedName>
</protein>
<organism evidence="1 2">
    <name type="scientific">Candidatus Danuiimicrobium aquiferis</name>
    <dbReference type="NCBI Taxonomy" id="1801832"/>
    <lineage>
        <taxon>Bacteria</taxon>
        <taxon>Pseudomonadati</taxon>
        <taxon>Candidatus Omnitrophota</taxon>
        <taxon>Candidatus Danuiimicrobium</taxon>
    </lineage>
</organism>
<evidence type="ECO:0000313" key="1">
    <source>
        <dbReference type="EMBL" id="OGW99614.1"/>
    </source>
</evidence>
<gene>
    <name evidence="1" type="ORF">A3G33_00590</name>
</gene>